<organism evidence="2 3">
    <name type="scientific">Byssothecium circinans</name>
    <dbReference type="NCBI Taxonomy" id="147558"/>
    <lineage>
        <taxon>Eukaryota</taxon>
        <taxon>Fungi</taxon>
        <taxon>Dikarya</taxon>
        <taxon>Ascomycota</taxon>
        <taxon>Pezizomycotina</taxon>
        <taxon>Dothideomycetes</taxon>
        <taxon>Pleosporomycetidae</taxon>
        <taxon>Pleosporales</taxon>
        <taxon>Massarineae</taxon>
        <taxon>Massarinaceae</taxon>
        <taxon>Byssothecium</taxon>
    </lineage>
</organism>
<evidence type="ECO:0000313" key="3">
    <source>
        <dbReference type="Proteomes" id="UP000800035"/>
    </source>
</evidence>
<evidence type="ECO:0000313" key="2">
    <source>
        <dbReference type="EMBL" id="KAF1958857.1"/>
    </source>
</evidence>
<feature type="region of interest" description="Disordered" evidence="1">
    <location>
        <begin position="1"/>
        <end position="68"/>
    </location>
</feature>
<dbReference type="OrthoDB" id="5425533at2759"/>
<sequence>MPKEGNDSHSSGEYSGIEEEAQVAVSGKAKDMAAVISSGKSAQGKRRQNRENKEKEEKEEKGGAEKKE</sequence>
<name>A0A6A5UCL7_9PLEO</name>
<proteinExistence type="predicted"/>
<keyword evidence="3" id="KW-1185">Reference proteome</keyword>
<dbReference type="Proteomes" id="UP000800035">
    <property type="component" value="Unassembled WGS sequence"/>
</dbReference>
<protein>
    <submittedName>
        <fullName evidence="2">Uncharacterized protein</fullName>
    </submittedName>
</protein>
<feature type="compositionally biased region" description="Basic and acidic residues" evidence="1">
    <location>
        <begin position="49"/>
        <end position="68"/>
    </location>
</feature>
<reference evidence="2" key="1">
    <citation type="journal article" date="2020" name="Stud. Mycol.">
        <title>101 Dothideomycetes genomes: a test case for predicting lifestyles and emergence of pathogens.</title>
        <authorList>
            <person name="Haridas S."/>
            <person name="Albert R."/>
            <person name="Binder M."/>
            <person name="Bloem J."/>
            <person name="Labutti K."/>
            <person name="Salamov A."/>
            <person name="Andreopoulos B."/>
            <person name="Baker S."/>
            <person name="Barry K."/>
            <person name="Bills G."/>
            <person name="Bluhm B."/>
            <person name="Cannon C."/>
            <person name="Castanera R."/>
            <person name="Culley D."/>
            <person name="Daum C."/>
            <person name="Ezra D."/>
            <person name="Gonzalez J."/>
            <person name="Henrissat B."/>
            <person name="Kuo A."/>
            <person name="Liang C."/>
            <person name="Lipzen A."/>
            <person name="Lutzoni F."/>
            <person name="Magnuson J."/>
            <person name="Mondo S."/>
            <person name="Nolan M."/>
            <person name="Ohm R."/>
            <person name="Pangilinan J."/>
            <person name="Park H.-J."/>
            <person name="Ramirez L."/>
            <person name="Alfaro M."/>
            <person name="Sun H."/>
            <person name="Tritt A."/>
            <person name="Yoshinaga Y."/>
            <person name="Zwiers L.-H."/>
            <person name="Turgeon B."/>
            <person name="Goodwin S."/>
            <person name="Spatafora J."/>
            <person name="Crous P."/>
            <person name="Grigoriev I."/>
        </authorList>
    </citation>
    <scope>NUCLEOTIDE SEQUENCE</scope>
    <source>
        <strain evidence="2">CBS 675.92</strain>
    </source>
</reference>
<evidence type="ECO:0000256" key="1">
    <source>
        <dbReference type="SAM" id="MobiDB-lite"/>
    </source>
</evidence>
<dbReference type="EMBL" id="ML976986">
    <property type="protein sequence ID" value="KAF1958857.1"/>
    <property type="molecule type" value="Genomic_DNA"/>
</dbReference>
<gene>
    <name evidence="2" type="ORF">CC80DRAFT_490638</name>
</gene>
<dbReference type="AlphaFoldDB" id="A0A6A5UCL7"/>
<accession>A0A6A5UCL7</accession>